<evidence type="ECO:0000256" key="1">
    <source>
        <dbReference type="PROSITE-ProRule" id="PRU00047"/>
    </source>
</evidence>
<evidence type="ECO:0000259" key="3">
    <source>
        <dbReference type="PROSITE" id="PS50158"/>
    </source>
</evidence>
<dbReference type="InterPro" id="IPR001878">
    <property type="entry name" value="Znf_CCHC"/>
</dbReference>
<keyword evidence="1" id="KW-0479">Metal-binding</keyword>
<organism evidence="4 5">
    <name type="scientific">Xanthoceras sorbifolium</name>
    <dbReference type="NCBI Taxonomy" id="99658"/>
    <lineage>
        <taxon>Eukaryota</taxon>
        <taxon>Viridiplantae</taxon>
        <taxon>Streptophyta</taxon>
        <taxon>Embryophyta</taxon>
        <taxon>Tracheophyta</taxon>
        <taxon>Spermatophyta</taxon>
        <taxon>Magnoliopsida</taxon>
        <taxon>eudicotyledons</taxon>
        <taxon>Gunneridae</taxon>
        <taxon>Pentapetalae</taxon>
        <taxon>rosids</taxon>
        <taxon>malvids</taxon>
        <taxon>Sapindales</taxon>
        <taxon>Sapindaceae</taxon>
        <taxon>Xanthoceroideae</taxon>
        <taxon>Xanthoceras</taxon>
    </lineage>
</organism>
<dbReference type="Proteomes" id="UP000827721">
    <property type="component" value="Unassembled WGS sequence"/>
</dbReference>
<evidence type="ECO:0000313" key="5">
    <source>
        <dbReference type="Proteomes" id="UP000827721"/>
    </source>
</evidence>
<reference evidence="4 5" key="1">
    <citation type="submission" date="2021-02" db="EMBL/GenBank/DDBJ databases">
        <title>Plant Genome Project.</title>
        <authorList>
            <person name="Zhang R.-G."/>
        </authorList>
    </citation>
    <scope>NUCLEOTIDE SEQUENCE [LARGE SCALE GENOMIC DNA]</scope>
    <source>
        <tissue evidence="4">Leaves</tissue>
    </source>
</reference>
<proteinExistence type="predicted"/>
<sequence length="162" mass="18235">MDEDDLTDQILDNLRDDYKELVRTVQARDSSISFDELHEKLLNFEATLENGKIDQVHFPASANVANRNIGNKNSTSRRPSSNNHSNNTGWRQSQQSMESSLASTNIVPNHHGNRPPSWPYLGYCQICGIQGHTAKRCPSFSLILNQPPVMHNVPQPNTATPW</sequence>
<dbReference type="EMBL" id="JAFEMO010000007">
    <property type="protein sequence ID" value="KAH7568396.1"/>
    <property type="molecule type" value="Genomic_DNA"/>
</dbReference>
<comment type="caution">
    <text evidence="4">The sequence shown here is derived from an EMBL/GenBank/DDBJ whole genome shotgun (WGS) entry which is preliminary data.</text>
</comment>
<feature type="region of interest" description="Disordered" evidence="2">
    <location>
        <begin position="64"/>
        <end position="110"/>
    </location>
</feature>
<accession>A0ABQ8HVR3</accession>
<keyword evidence="1" id="KW-0862">Zinc</keyword>
<feature type="compositionally biased region" description="Low complexity" evidence="2">
    <location>
        <begin position="73"/>
        <end position="88"/>
    </location>
</feature>
<evidence type="ECO:0000256" key="2">
    <source>
        <dbReference type="SAM" id="MobiDB-lite"/>
    </source>
</evidence>
<dbReference type="InterPro" id="IPR036875">
    <property type="entry name" value="Znf_CCHC_sf"/>
</dbReference>
<keyword evidence="1" id="KW-0863">Zinc-finger</keyword>
<dbReference type="PANTHER" id="PTHR47481:SF22">
    <property type="entry name" value="RETROTRANSPOSON GAG DOMAIN-CONTAINING PROTEIN"/>
    <property type="match status" value="1"/>
</dbReference>
<protein>
    <recommendedName>
        <fullName evidence="3">CCHC-type domain-containing protein</fullName>
    </recommendedName>
</protein>
<gene>
    <name evidence="4" type="ORF">JRO89_XS07G0286900</name>
</gene>
<name>A0ABQ8HVR3_9ROSI</name>
<feature type="domain" description="CCHC-type" evidence="3">
    <location>
        <begin position="124"/>
        <end position="139"/>
    </location>
</feature>
<keyword evidence="5" id="KW-1185">Reference proteome</keyword>
<dbReference type="PANTHER" id="PTHR47481">
    <property type="match status" value="1"/>
</dbReference>
<evidence type="ECO:0000313" key="4">
    <source>
        <dbReference type="EMBL" id="KAH7568396.1"/>
    </source>
</evidence>
<dbReference type="PROSITE" id="PS50158">
    <property type="entry name" value="ZF_CCHC"/>
    <property type="match status" value="1"/>
</dbReference>
<dbReference type="SUPFAM" id="SSF57756">
    <property type="entry name" value="Retrovirus zinc finger-like domains"/>
    <property type="match status" value="1"/>
</dbReference>
<feature type="compositionally biased region" description="Polar residues" evidence="2">
    <location>
        <begin position="89"/>
        <end position="107"/>
    </location>
</feature>